<organism evidence="4 5">
    <name type="scientific">Fusarium solani</name>
    <name type="common">Filamentous fungus</name>
    <dbReference type="NCBI Taxonomy" id="169388"/>
    <lineage>
        <taxon>Eukaryota</taxon>
        <taxon>Fungi</taxon>
        <taxon>Dikarya</taxon>
        <taxon>Ascomycota</taxon>
        <taxon>Pezizomycotina</taxon>
        <taxon>Sordariomycetes</taxon>
        <taxon>Hypocreomycetidae</taxon>
        <taxon>Hypocreales</taxon>
        <taxon>Nectriaceae</taxon>
        <taxon>Fusarium</taxon>
        <taxon>Fusarium solani species complex</taxon>
    </lineage>
</organism>
<comment type="caution">
    <text evidence="4">The sequence shown here is derived from an EMBL/GenBank/DDBJ whole genome shotgun (WGS) entry which is preliminary data.</text>
</comment>
<comment type="similarity">
    <text evidence="2">Belongs to the AB hydrolase superfamily. Epoxide hydrolase family.</text>
</comment>
<dbReference type="AlphaFoldDB" id="A0A9P9GQN8"/>
<dbReference type="SUPFAM" id="SSF53474">
    <property type="entry name" value="alpha/beta-Hydrolases"/>
    <property type="match status" value="1"/>
</dbReference>
<dbReference type="InterPro" id="IPR029058">
    <property type="entry name" value="AB_hydrolase_fold"/>
</dbReference>
<keyword evidence="5" id="KW-1185">Reference proteome</keyword>
<name>A0A9P9GQN8_FUSSL</name>
<accession>A0A9P9GQN8</accession>
<evidence type="ECO:0000256" key="1">
    <source>
        <dbReference type="ARBA" id="ARBA00022801"/>
    </source>
</evidence>
<dbReference type="InterPro" id="IPR000073">
    <property type="entry name" value="AB_hydrolase_1"/>
</dbReference>
<dbReference type="OrthoDB" id="284184at2759"/>
<sequence>MEAIAFKVSRGFTYNYFRVTPSAEPPKPYILFLHGFPSIALEWQHQIEHFRQLGFGVIAPDLLGYGGSSRPSDASHYRFKHMSYDVAEILDHEHVDVVCGVGHDMGAGLLARLSFYHPHRFSKLAFLTTGYLRPGASFDIDTANSLSQKNLGYSLFGYMKFFTEDPDAVEIINSHQDSFTSLLYAKDPVEWTKHLGPIGATKEWLLEDKQAELGSWLPKTYLAARKEAFSKDGGYQAPLNWYRVLVSNSNLQDEPGTSSLPSCLQIADYKSHRG</sequence>
<evidence type="ECO:0000313" key="5">
    <source>
        <dbReference type="Proteomes" id="UP000736672"/>
    </source>
</evidence>
<dbReference type="Gene3D" id="3.40.50.1820">
    <property type="entry name" value="alpha/beta hydrolase"/>
    <property type="match status" value="1"/>
</dbReference>
<dbReference type="GO" id="GO:0016787">
    <property type="term" value="F:hydrolase activity"/>
    <property type="evidence" value="ECO:0007669"/>
    <property type="project" value="UniProtKB-KW"/>
</dbReference>
<keyword evidence="1 4" id="KW-0378">Hydrolase</keyword>
<protein>
    <submittedName>
        <fullName evidence="4">Alpha/Beta hydrolase protein</fullName>
    </submittedName>
</protein>
<evidence type="ECO:0000256" key="2">
    <source>
        <dbReference type="ARBA" id="ARBA00038334"/>
    </source>
</evidence>
<dbReference type="PRINTS" id="PR00412">
    <property type="entry name" value="EPOXHYDRLASE"/>
</dbReference>
<evidence type="ECO:0000259" key="3">
    <source>
        <dbReference type="Pfam" id="PF00561"/>
    </source>
</evidence>
<dbReference type="InterPro" id="IPR000639">
    <property type="entry name" value="Epox_hydrolase-like"/>
</dbReference>
<gene>
    <name evidence="4" type="ORF">B0J15DRAFT_515674</name>
</gene>
<dbReference type="PRINTS" id="PR00111">
    <property type="entry name" value="ABHYDROLASE"/>
</dbReference>
<dbReference type="Pfam" id="PF00561">
    <property type="entry name" value="Abhydrolase_1"/>
    <property type="match status" value="1"/>
</dbReference>
<feature type="domain" description="AB hydrolase-1" evidence="3">
    <location>
        <begin position="29"/>
        <end position="182"/>
    </location>
</feature>
<dbReference type="EMBL" id="JAGTJS010000019">
    <property type="protein sequence ID" value="KAH7242915.1"/>
    <property type="molecule type" value="Genomic_DNA"/>
</dbReference>
<dbReference type="PANTHER" id="PTHR43329">
    <property type="entry name" value="EPOXIDE HYDROLASE"/>
    <property type="match status" value="1"/>
</dbReference>
<proteinExistence type="inferred from homology"/>
<reference evidence="4" key="1">
    <citation type="journal article" date="2021" name="Nat. Commun.">
        <title>Genetic determinants of endophytism in the Arabidopsis root mycobiome.</title>
        <authorList>
            <person name="Mesny F."/>
            <person name="Miyauchi S."/>
            <person name="Thiergart T."/>
            <person name="Pickel B."/>
            <person name="Atanasova L."/>
            <person name="Karlsson M."/>
            <person name="Huettel B."/>
            <person name="Barry K.W."/>
            <person name="Haridas S."/>
            <person name="Chen C."/>
            <person name="Bauer D."/>
            <person name="Andreopoulos W."/>
            <person name="Pangilinan J."/>
            <person name="LaButti K."/>
            <person name="Riley R."/>
            <person name="Lipzen A."/>
            <person name="Clum A."/>
            <person name="Drula E."/>
            <person name="Henrissat B."/>
            <person name="Kohler A."/>
            <person name="Grigoriev I.V."/>
            <person name="Martin F.M."/>
            <person name="Hacquard S."/>
        </authorList>
    </citation>
    <scope>NUCLEOTIDE SEQUENCE</scope>
    <source>
        <strain evidence="4">FSSC 5 MPI-SDFR-AT-0091</strain>
    </source>
</reference>
<dbReference type="Proteomes" id="UP000736672">
    <property type="component" value="Unassembled WGS sequence"/>
</dbReference>
<evidence type="ECO:0000313" key="4">
    <source>
        <dbReference type="EMBL" id="KAH7242915.1"/>
    </source>
</evidence>